<dbReference type="GO" id="GO:0071422">
    <property type="term" value="P:succinate transmembrane transport"/>
    <property type="evidence" value="ECO:0007669"/>
    <property type="project" value="TreeGrafter"/>
</dbReference>
<evidence type="ECO:0008006" key="9">
    <source>
        <dbReference type="Google" id="ProtNLM"/>
    </source>
</evidence>
<evidence type="ECO:0000256" key="4">
    <source>
        <dbReference type="ARBA" id="ARBA00022989"/>
    </source>
</evidence>
<dbReference type="GO" id="GO:0005886">
    <property type="term" value="C:plasma membrane"/>
    <property type="evidence" value="ECO:0007669"/>
    <property type="project" value="TreeGrafter"/>
</dbReference>
<comment type="subcellular location">
    <subcellularLocation>
        <location evidence="1">Membrane</location>
        <topology evidence="1">Multi-pass membrane protein</topology>
    </subcellularLocation>
</comment>
<feature type="transmembrane region" description="Helical" evidence="7">
    <location>
        <begin position="123"/>
        <end position="149"/>
    </location>
</feature>
<dbReference type="PROSITE" id="PS01114">
    <property type="entry name" value="GPR1_FUN34_YAAH"/>
    <property type="match status" value="1"/>
</dbReference>
<protein>
    <recommendedName>
        <fullName evidence="9">GPR1/FUN34/yaaH family protein</fullName>
    </recommendedName>
</protein>
<sequence>MHSTTLDSNTIDSNNDTTNITPERTMSTQPLRNKAAMNEPYMLVDEIRNLHPHINPKVPNPAPLGLFAFGLTTALLQTKHTGLAGNQEEDDEGTEALVLGFAMFFGGLLQVIAGLSEVRRNNIFGYTAFLLYGGLWMSLGTVDIIQLLATDMESISPNPKATEAMFALAAIFTTILWFGTFRLNRTISLLFFLLAVTLYLLAGGVRDETVDKVGGWFGLATSAVAYWLAGAELLNDLYGLDEDGNEFIPLGHFEKRVRKGRQQRSTAADGVDNEDGSNENTAGDLEAGAPHEHGEALTKRLVVAEQAPHTHV</sequence>
<feature type="transmembrane region" description="Helical" evidence="7">
    <location>
        <begin position="186"/>
        <end position="202"/>
    </location>
</feature>
<evidence type="ECO:0000256" key="1">
    <source>
        <dbReference type="ARBA" id="ARBA00004141"/>
    </source>
</evidence>
<keyword evidence="4 7" id="KW-1133">Transmembrane helix</keyword>
<organism evidence="8">
    <name type="scientific">Craspedostauros australis</name>
    <dbReference type="NCBI Taxonomy" id="1486917"/>
    <lineage>
        <taxon>Eukaryota</taxon>
        <taxon>Sar</taxon>
        <taxon>Stramenopiles</taxon>
        <taxon>Ochrophyta</taxon>
        <taxon>Bacillariophyta</taxon>
        <taxon>Bacillariophyceae</taxon>
        <taxon>Bacillariophycidae</taxon>
        <taxon>Naviculales</taxon>
        <taxon>Naviculaceae</taxon>
        <taxon>Craspedostauros</taxon>
    </lineage>
</organism>
<evidence type="ECO:0000256" key="7">
    <source>
        <dbReference type="SAM" id="Phobius"/>
    </source>
</evidence>
<feature type="transmembrane region" description="Helical" evidence="7">
    <location>
        <begin position="161"/>
        <end position="179"/>
    </location>
</feature>
<name>A0A7R9ZSZ4_9STRA</name>
<gene>
    <name evidence="8" type="ORF">CAUS1442_LOCUS15017</name>
</gene>
<feature type="compositionally biased region" description="Low complexity" evidence="6">
    <location>
        <begin position="1"/>
        <end position="21"/>
    </location>
</feature>
<dbReference type="GO" id="GO:0015360">
    <property type="term" value="F:acetate:proton symporter activity"/>
    <property type="evidence" value="ECO:0007669"/>
    <property type="project" value="TreeGrafter"/>
</dbReference>
<feature type="transmembrane region" description="Helical" evidence="7">
    <location>
        <begin position="96"/>
        <end position="116"/>
    </location>
</feature>
<dbReference type="AlphaFoldDB" id="A0A7R9ZSZ4"/>
<evidence type="ECO:0000256" key="2">
    <source>
        <dbReference type="ARBA" id="ARBA00005587"/>
    </source>
</evidence>
<feature type="region of interest" description="Disordered" evidence="6">
    <location>
        <begin position="259"/>
        <end position="291"/>
    </location>
</feature>
<dbReference type="InterPro" id="IPR000791">
    <property type="entry name" value="Gpr1/Fun34/SatP-like"/>
</dbReference>
<comment type="similarity">
    <text evidence="2">Belongs to the acetate uptake transporter (AceTr) (TC 2.A.96) family.</text>
</comment>
<reference evidence="8" key="1">
    <citation type="submission" date="2021-01" db="EMBL/GenBank/DDBJ databases">
        <authorList>
            <person name="Corre E."/>
            <person name="Pelletier E."/>
            <person name="Niang G."/>
            <person name="Scheremetjew M."/>
            <person name="Finn R."/>
            <person name="Kale V."/>
            <person name="Holt S."/>
            <person name="Cochrane G."/>
            <person name="Meng A."/>
            <person name="Brown T."/>
            <person name="Cohen L."/>
        </authorList>
    </citation>
    <scope>NUCLEOTIDE SEQUENCE</scope>
    <source>
        <strain evidence="8">CCMP3328</strain>
    </source>
</reference>
<dbReference type="InterPro" id="IPR047623">
    <property type="entry name" value="SatP"/>
</dbReference>
<dbReference type="Pfam" id="PF01184">
    <property type="entry name" value="Gpr1_Fun34_YaaH"/>
    <property type="match status" value="1"/>
</dbReference>
<dbReference type="PANTHER" id="PTHR30178">
    <property type="entry name" value="INNER MEMBRANE PROTEIN YAAH"/>
    <property type="match status" value="1"/>
</dbReference>
<proteinExistence type="inferred from homology"/>
<accession>A0A7R9ZSZ4</accession>
<evidence type="ECO:0000256" key="5">
    <source>
        <dbReference type="ARBA" id="ARBA00023136"/>
    </source>
</evidence>
<feature type="transmembrane region" description="Helical" evidence="7">
    <location>
        <begin position="214"/>
        <end position="234"/>
    </location>
</feature>
<evidence type="ECO:0000256" key="6">
    <source>
        <dbReference type="SAM" id="MobiDB-lite"/>
    </source>
</evidence>
<keyword evidence="5 7" id="KW-0472">Membrane</keyword>
<evidence type="ECO:0000313" key="8">
    <source>
        <dbReference type="EMBL" id="CAD8342882.1"/>
    </source>
</evidence>
<dbReference type="EMBL" id="HBEF01024263">
    <property type="protein sequence ID" value="CAD8342882.1"/>
    <property type="molecule type" value="Transcribed_RNA"/>
</dbReference>
<dbReference type="NCBIfam" id="NF038013">
    <property type="entry name" value="AceTr_1"/>
    <property type="match status" value="1"/>
</dbReference>
<dbReference type="InterPro" id="IPR047622">
    <property type="entry name" value="GPR1_FUN34_YAAH"/>
</dbReference>
<dbReference type="PANTHER" id="PTHR30178:SF3">
    <property type="entry name" value="SUCCINATE-ACETATE_PROTON SYMPORTER SATP"/>
    <property type="match status" value="1"/>
</dbReference>
<feature type="region of interest" description="Disordered" evidence="6">
    <location>
        <begin position="1"/>
        <end position="24"/>
    </location>
</feature>
<evidence type="ECO:0000256" key="3">
    <source>
        <dbReference type="ARBA" id="ARBA00022692"/>
    </source>
</evidence>
<keyword evidence="3 7" id="KW-0812">Transmembrane</keyword>